<dbReference type="AlphaFoldDB" id="A0A426YRZ6"/>
<feature type="region of interest" description="Disordered" evidence="1">
    <location>
        <begin position="1"/>
        <end position="21"/>
    </location>
</feature>
<feature type="compositionally biased region" description="Basic and acidic residues" evidence="1">
    <location>
        <begin position="7"/>
        <end position="21"/>
    </location>
</feature>
<dbReference type="Proteomes" id="UP000287651">
    <property type="component" value="Unassembled WGS sequence"/>
</dbReference>
<comment type="caution">
    <text evidence="2">The sequence shown here is derived from an EMBL/GenBank/DDBJ whole genome shotgun (WGS) entry which is preliminary data.</text>
</comment>
<reference evidence="2 3" key="1">
    <citation type="journal article" date="2014" name="Agronomy (Basel)">
        <title>A Draft Genome Sequence for Ensete ventricosum, the Drought-Tolerant Tree Against Hunger.</title>
        <authorList>
            <person name="Harrison J."/>
            <person name="Moore K.A."/>
            <person name="Paszkiewicz K."/>
            <person name="Jones T."/>
            <person name="Grant M."/>
            <person name="Ambacheew D."/>
            <person name="Muzemil S."/>
            <person name="Studholme D.J."/>
        </authorList>
    </citation>
    <scope>NUCLEOTIDE SEQUENCE [LARGE SCALE GENOMIC DNA]</scope>
</reference>
<proteinExistence type="predicted"/>
<name>A0A426YRZ6_ENSVE</name>
<evidence type="ECO:0000313" key="3">
    <source>
        <dbReference type="Proteomes" id="UP000287651"/>
    </source>
</evidence>
<accession>A0A426YRZ6</accession>
<gene>
    <name evidence="2" type="ORF">B296_00004532</name>
</gene>
<dbReference type="EMBL" id="AMZH03010585">
    <property type="protein sequence ID" value="RRT54482.1"/>
    <property type="molecule type" value="Genomic_DNA"/>
</dbReference>
<sequence>MQVRDLGVNKKESEAKSGELRSKEGSTLVGIDFILSGEDKILKPVAAALSLVAEPPAIGLKDGRVRQASLKHSKVGFRASNHRLGVRRNIPHTAIGYGIPGADH</sequence>
<evidence type="ECO:0000313" key="2">
    <source>
        <dbReference type="EMBL" id="RRT54482.1"/>
    </source>
</evidence>
<protein>
    <submittedName>
        <fullName evidence="2">Uncharacterized protein</fullName>
    </submittedName>
</protein>
<evidence type="ECO:0000256" key="1">
    <source>
        <dbReference type="SAM" id="MobiDB-lite"/>
    </source>
</evidence>
<organism evidence="2 3">
    <name type="scientific">Ensete ventricosum</name>
    <name type="common">Abyssinian banana</name>
    <name type="synonym">Musa ensete</name>
    <dbReference type="NCBI Taxonomy" id="4639"/>
    <lineage>
        <taxon>Eukaryota</taxon>
        <taxon>Viridiplantae</taxon>
        <taxon>Streptophyta</taxon>
        <taxon>Embryophyta</taxon>
        <taxon>Tracheophyta</taxon>
        <taxon>Spermatophyta</taxon>
        <taxon>Magnoliopsida</taxon>
        <taxon>Liliopsida</taxon>
        <taxon>Zingiberales</taxon>
        <taxon>Musaceae</taxon>
        <taxon>Ensete</taxon>
    </lineage>
</organism>